<evidence type="ECO:0000256" key="2">
    <source>
        <dbReference type="ARBA" id="ARBA00009152"/>
    </source>
</evidence>
<reference evidence="10" key="1">
    <citation type="journal article" date="2021" name="PeerJ">
        <title>Extensive microbial diversity within the chicken gut microbiome revealed by metagenomics and culture.</title>
        <authorList>
            <person name="Gilroy R."/>
            <person name="Ravi A."/>
            <person name="Getino M."/>
            <person name="Pursley I."/>
            <person name="Horton D.L."/>
            <person name="Alikhan N.F."/>
            <person name="Baker D."/>
            <person name="Gharbi K."/>
            <person name="Hall N."/>
            <person name="Watson M."/>
            <person name="Adriaenssens E.M."/>
            <person name="Foster-Nyarko E."/>
            <person name="Jarju S."/>
            <person name="Secka A."/>
            <person name="Antonio M."/>
            <person name="Oren A."/>
            <person name="Chaudhuri R.R."/>
            <person name="La Ragione R."/>
            <person name="Hildebrand F."/>
            <person name="Pallen M.J."/>
        </authorList>
    </citation>
    <scope>NUCLEOTIDE SEQUENCE</scope>
    <source>
        <strain evidence="10">USAMLcec2-132</strain>
    </source>
</reference>
<dbReference type="SUPFAM" id="SSF89550">
    <property type="entry name" value="PHP domain-like"/>
    <property type="match status" value="1"/>
</dbReference>
<comment type="catalytic activity">
    <reaction evidence="7 8">
        <text>L-histidinol phosphate + H2O = L-histidinol + phosphate</text>
        <dbReference type="Rhea" id="RHEA:14465"/>
        <dbReference type="ChEBI" id="CHEBI:15377"/>
        <dbReference type="ChEBI" id="CHEBI:43474"/>
        <dbReference type="ChEBI" id="CHEBI:57699"/>
        <dbReference type="ChEBI" id="CHEBI:57980"/>
        <dbReference type="EC" id="3.1.3.15"/>
    </reaction>
</comment>
<comment type="pathway">
    <text evidence="1 8">Amino-acid biosynthesis; L-histidine biosynthesis; L-histidine from 5-phospho-alpha-D-ribose 1-diphosphate: step 8/9.</text>
</comment>
<dbReference type="PANTHER" id="PTHR21039:SF0">
    <property type="entry name" value="HISTIDINOL-PHOSPHATASE"/>
    <property type="match status" value="1"/>
</dbReference>
<organism evidence="10 11">
    <name type="scientific">Candidatus Eisenbergiella merdavium</name>
    <dbReference type="NCBI Taxonomy" id="2838551"/>
    <lineage>
        <taxon>Bacteria</taxon>
        <taxon>Bacillati</taxon>
        <taxon>Bacillota</taxon>
        <taxon>Clostridia</taxon>
        <taxon>Lachnospirales</taxon>
        <taxon>Lachnospiraceae</taxon>
        <taxon>Eisenbergiella</taxon>
    </lineage>
</organism>
<evidence type="ECO:0000256" key="6">
    <source>
        <dbReference type="ARBA" id="ARBA00023102"/>
    </source>
</evidence>
<protein>
    <recommendedName>
        <fullName evidence="3 8">Histidinol-phosphatase</fullName>
        <shortName evidence="8">HolPase</shortName>
        <ecNumber evidence="3 8">3.1.3.15</ecNumber>
    </recommendedName>
</protein>
<feature type="domain" description="PHP" evidence="9">
    <location>
        <begin position="3"/>
        <end position="207"/>
    </location>
</feature>
<evidence type="ECO:0000259" key="9">
    <source>
        <dbReference type="Pfam" id="PF02811"/>
    </source>
</evidence>
<dbReference type="InterPro" id="IPR016195">
    <property type="entry name" value="Pol/histidinol_Pase-like"/>
</dbReference>
<dbReference type="Gene3D" id="3.20.20.140">
    <property type="entry name" value="Metal-dependent hydrolases"/>
    <property type="match status" value="1"/>
</dbReference>
<proteinExistence type="inferred from homology"/>
<dbReference type="Pfam" id="PF02811">
    <property type="entry name" value="PHP"/>
    <property type="match status" value="1"/>
</dbReference>
<evidence type="ECO:0000256" key="7">
    <source>
        <dbReference type="ARBA" id="ARBA00049158"/>
    </source>
</evidence>
<keyword evidence="4 8" id="KW-0028">Amino-acid biosynthesis</keyword>
<evidence type="ECO:0000313" key="10">
    <source>
        <dbReference type="EMBL" id="HJC24594.1"/>
    </source>
</evidence>
<gene>
    <name evidence="10" type="ORF">H9761_12915</name>
</gene>
<keyword evidence="6 8" id="KW-0368">Histidine biosynthesis</keyword>
<dbReference type="GO" id="GO:0004401">
    <property type="term" value="F:histidinol-phosphatase activity"/>
    <property type="evidence" value="ECO:0007669"/>
    <property type="project" value="UniProtKB-UniRule"/>
</dbReference>
<evidence type="ECO:0000256" key="5">
    <source>
        <dbReference type="ARBA" id="ARBA00022801"/>
    </source>
</evidence>
<sequence>MVDVHVHLEKGEYSVEWVRQFISWAQKRNISEIYFLEHTHIFRECSCLYEEMAGFNPYQEKWYEAKYRKARPLEEYLCFAGRMKKERFPVRIRFGLEVCYSPEHETEIRKLKENGGFDFLTGAVHFIDGWAFSHLKQPWKPEEVDLKKLYARYHELLWQLAASGLFSGLAHPNSLQCFGAYPPEDYSEAYQRLAQQCRQKDMYVECSSGLAINYGDPRIGMNPRMLTAMLKNDVSVLTASDAHVPENVGRLVKEMTERIEAEKIAVREGRT</sequence>
<accession>A0A9D2NHR6</accession>
<dbReference type="EC" id="3.1.3.15" evidence="3 8"/>
<name>A0A9D2NHR6_9FIRM</name>
<evidence type="ECO:0000256" key="8">
    <source>
        <dbReference type="RuleBase" id="RU366003"/>
    </source>
</evidence>
<evidence type="ECO:0000313" key="11">
    <source>
        <dbReference type="Proteomes" id="UP000823891"/>
    </source>
</evidence>
<evidence type="ECO:0000256" key="3">
    <source>
        <dbReference type="ARBA" id="ARBA00013085"/>
    </source>
</evidence>
<evidence type="ECO:0000256" key="4">
    <source>
        <dbReference type="ARBA" id="ARBA00022605"/>
    </source>
</evidence>
<comment type="similarity">
    <text evidence="2 8">Belongs to the PHP hydrolase family. HisK subfamily.</text>
</comment>
<evidence type="ECO:0000256" key="1">
    <source>
        <dbReference type="ARBA" id="ARBA00004970"/>
    </source>
</evidence>
<dbReference type="InterPro" id="IPR004013">
    <property type="entry name" value="PHP_dom"/>
</dbReference>
<keyword evidence="5 8" id="KW-0378">Hydrolase</keyword>
<dbReference type="GO" id="GO:0000105">
    <property type="term" value="P:L-histidine biosynthetic process"/>
    <property type="evidence" value="ECO:0007669"/>
    <property type="project" value="UniProtKB-UniRule"/>
</dbReference>
<comment type="caution">
    <text evidence="10">The sequence shown here is derived from an EMBL/GenBank/DDBJ whole genome shotgun (WGS) entry which is preliminary data.</text>
</comment>
<dbReference type="GO" id="GO:0005737">
    <property type="term" value="C:cytoplasm"/>
    <property type="evidence" value="ECO:0007669"/>
    <property type="project" value="TreeGrafter"/>
</dbReference>
<dbReference type="InterPro" id="IPR010140">
    <property type="entry name" value="Histidinol_P_phosphatase_HisJ"/>
</dbReference>
<dbReference type="EMBL" id="DWWS01000045">
    <property type="protein sequence ID" value="HJC24594.1"/>
    <property type="molecule type" value="Genomic_DNA"/>
</dbReference>
<dbReference type="Proteomes" id="UP000823891">
    <property type="component" value="Unassembled WGS sequence"/>
</dbReference>
<dbReference type="PANTHER" id="PTHR21039">
    <property type="entry name" value="HISTIDINOL PHOSPHATASE-RELATED"/>
    <property type="match status" value="1"/>
</dbReference>
<dbReference type="AlphaFoldDB" id="A0A9D2NHR6"/>
<reference evidence="10" key="2">
    <citation type="submission" date="2021-04" db="EMBL/GenBank/DDBJ databases">
        <authorList>
            <person name="Gilroy R."/>
        </authorList>
    </citation>
    <scope>NUCLEOTIDE SEQUENCE</scope>
    <source>
        <strain evidence="10">USAMLcec2-132</strain>
    </source>
</reference>